<comment type="caution">
    <text evidence="2">Lacks conserved residue(s) required for the propagation of feature annotation.</text>
</comment>
<sequence length="212" mass="23080">MSLPNAQKDYTPLLTQKVQNDRFHDLKLEMESSDGSNRSQSIRVAMNIRPMITSEVNCISGEPQIFNDEVSDLLESRSTRAPILIRETANEGISLAGVTEVEVSTTEEMAILLVRGSARCGTGSTNMNNQSSQSHAIFTISMLQKRIVGLTNGDDSVDDALCAKLYLVDLAGTERAARTGAEGMRFKEASVSPADTNTEETNRYTLNLPSSS</sequence>
<dbReference type="Pfam" id="PF00225">
    <property type="entry name" value="Kinesin"/>
    <property type="match status" value="1"/>
</dbReference>
<dbReference type="GO" id="GO:0051231">
    <property type="term" value="P:spindle elongation"/>
    <property type="evidence" value="ECO:0007669"/>
    <property type="project" value="TreeGrafter"/>
</dbReference>
<evidence type="ECO:0000256" key="2">
    <source>
        <dbReference type="PROSITE-ProRule" id="PRU00283"/>
    </source>
</evidence>
<comment type="similarity">
    <text evidence="2">Belongs to the TRAFAC class myosin-kinesin ATPase superfamily. Kinesin family.</text>
</comment>
<dbReference type="Gene3D" id="3.40.850.10">
    <property type="entry name" value="Kinesin motor domain"/>
    <property type="match status" value="1"/>
</dbReference>
<feature type="domain" description="Kinesin motor" evidence="4">
    <location>
        <begin position="1"/>
        <end position="212"/>
    </location>
</feature>
<dbReference type="GO" id="GO:0003777">
    <property type="term" value="F:microtubule motor activity"/>
    <property type="evidence" value="ECO:0007669"/>
    <property type="project" value="InterPro"/>
</dbReference>
<dbReference type="GO" id="GO:0008017">
    <property type="term" value="F:microtubule binding"/>
    <property type="evidence" value="ECO:0007669"/>
    <property type="project" value="InterPro"/>
</dbReference>
<dbReference type="PANTHER" id="PTHR47969">
    <property type="entry name" value="CHROMOSOME-ASSOCIATED KINESIN KIF4A-RELATED"/>
    <property type="match status" value="1"/>
</dbReference>
<dbReference type="PANTHER" id="PTHR47969:SF6">
    <property type="entry name" value="KINESIN-LIKE PROTEIN KIN-4C"/>
    <property type="match status" value="1"/>
</dbReference>
<dbReference type="GO" id="GO:0007052">
    <property type="term" value="P:mitotic spindle organization"/>
    <property type="evidence" value="ECO:0007669"/>
    <property type="project" value="TreeGrafter"/>
</dbReference>
<proteinExistence type="inferred from homology"/>
<feature type="compositionally biased region" description="Polar residues" evidence="3">
    <location>
        <begin position="203"/>
        <end position="212"/>
    </location>
</feature>
<accession>A0AA38WNF2</accession>
<evidence type="ECO:0000313" key="5">
    <source>
        <dbReference type="EMBL" id="KAJ9567142.1"/>
    </source>
</evidence>
<keyword evidence="6" id="KW-1185">Reference proteome</keyword>
<reference evidence="5" key="1">
    <citation type="submission" date="2023-03" db="EMBL/GenBank/DDBJ databases">
        <title>Chromosome-scale reference genome and RAD-based genetic map of yellow starthistle (Centaurea solstitialis) reveal putative structural variation and QTLs associated with invader traits.</title>
        <authorList>
            <person name="Reatini B."/>
            <person name="Cang F.A."/>
            <person name="Jiang Q."/>
            <person name="Mckibben M.T.W."/>
            <person name="Barker M.S."/>
            <person name="Rieseberg L.H."/>
            <person name="Dlugosch K.M."/>
        </authorList>
    </citation>
    <scope>NUCLEOTIDE SEQUENCE</scope>
    <source>
        <strain evidence="5">CAN-66</strain>
        <tissue evidence="5">Leaf</tissue>
    </source>
</reference>
<dbReference type="PRINTS" id="PR00380">
    <property type="entry name" value="KINESINHEAVY"/>
</dbReference>
<feature type="region of interest" description="Disordered" evidence="3">
    <location>
        <begin position="187"/>
        <end position="212"/>
    </location>
</feature>
<dbReference type="PROSITE" id="PS50067">
    <property type="entry name" value="KINESIN_MOTOR_2"/>
    <property type="match status" value="1"/>
</dbReference>
<dbReference type="GO" id="GO:0005524">
    <property type="term" value="F:ATP binding"/>
    <property type="evidence" value="ECO:0007669"/>
    <property type="project" value="InterPro"/>
</dbReference>
<protein>
    <recommendedName>
        <fullName evidence="4">Kinesin motor domain-containing protein</fullName>
    </recommendedName>
</protein>
<dbReference type="Proteomes" id="UP001172457">
    <property type="component" value="Chromosome 1"/>
</dbReference>
<dbReference type="InterPro" id="IPR036961">
    <property type="entry name" value="Kinesin_motor_dom_sf"/>
</dbReference>
<dbReference type="SUPFAM" id="SSF52540">
    <property type="entry name" value="P-loop containing nucleoside triphosphate hydrolases"/>
    <property type="match status" value="1"/>
</dbReference>
<dbReference type="InterPro" id="IPR027640">
    <property type="entry name" value="Kinesin-like_fam"/>
</dbReference>
<organism evidence="5 6">
    <name type="scientific">Centaurea solstitialis</name>
    <name type="common">yellow star-thistle</name>
    <dbReference type="NCBI Taxonomy" id="347529"/>
    <lineage>
        <taxon>Eukaryota</taxon>
        <taxon>Viridiplantae</taxon>
        <taxon>Streptophyta</taxon>
        <taxon>Embryophyta</taxon>
        <taxon>Tracheophyta</taxon>
        <taxon>Spermatophyta</taxon>
        <taxon>Magnoliopsida</taxon>
        <taxon>eudicotyledons</taxon>
        <taxon>Gunneridae</taxon>
        <taxon>Pentapetalae</taxon>
        <taxon>asterids</taxon>
        <taxon>campanulids</taxon>
        <taxon>Asterales</taxon>
        <taxon>Asteraceae</taxon>
        <taxon>Carduoideae</taxon>
        <taxon>Cardueae</taxon>
        <taxon>Centaureinae</taxon>
        <taxon>Centaurea</taxon>
    </lineage>
</organism>
<dbReference type="InterPro" id="IPR027417">
    <property type="entry name" value="P-loop_NTPase"/>
</dbReference>
<keyword evidence="1" id="KW-0505">Motor protein</keyword>
<gene>
    <name evidence="5" type="ORF">OSB04_003108</name>
</gene>
<evidence type="ECO:0000256" key="3">
    <source>
        <dbReference type="SAM" id="MobiDB-lite"/>
    </source>
</evidence>
<evidence type="ECO:0000256" key="1">
    <source>
        <dbReference type="ARBA" id="ARBA00023175"/>
    </source>
</evidence>
<dbReference type="EMBL" id="JARYMX010000001">
    <property type="protein sequence ID" value="KAJ9567142.1"/>
    <property type="molecule type" value="Genomic_DNA"/>
</dbReference>
<dbReference type="GO" id="GO:0005875">
    <property type="term" value="C:microtubule associated complex"/>
    <property type="evidence" value="ECO:0007669"/>
    <property type="project" value="TreeGrafter"/>
</dbReference>
<dbReference type="GO" id="GO:0007018">
    <property type="term" value="P:microtubule-based movement"/>
    <property type="evidence" value="ECO:0007669"/>
    <property type="project" value="InterPro"/>
</dbReference>
<dbReference type="AlphaFoldDB" id="A0AA38WNF2"/>
<name>A0AA38WNF2_9ASTR</name>
<dbReference type="SMART" id="SM00129">
    <property type="entry name" value="KISc"/>
    <property type="match status" value="1"/>
</dbReference>
<dbReference type="InterPro" id="IPR001752">
    <property type="entry name" value="Kinesin_motor_dom"/>
</dbReference>
<evidence type="ECO:0000259" key="4">
    <source>
        <dbReference type="PROSITE" id="PS50067"/>
    </source>
</evidence>
<comment type="caution">
    <text evidence="5">The sequence shown here is derived from an EMBL/GenBank/DDBJ whole genome shotgun (WGS) entry which is preliminary data.</text>
</comment>
<evidence type="ECO:0000313" key="6">
    <source>
        <dbReference type="Proteomes" id="UP001172457"/>
    </source>
</evidence>